<dbReference type="PANTHER" id="PTHR37953:SF1">
    <property type="entry name" value="UPF0127 PROTEIN MJ1496"/>
    <property type="match status" value="1"/>
</dbReference>
<dbReference type="InterPro" id="IPR003795">
    <property type="entry name" value="DUF192"/>
</dbReference>
<dbReference type="AlphaFoldDB" id="A0A0G0PUQ9"/>
<proteinExistence type="predicted"/>
<dbReference type="Pfam" id="PF02643">
    <property type="entry name" value="DUF192"/>
    <property type="match status" value="1"/>
</dbReference>
<evidence type="ECO:0008006" key="3">
    <source>
        <dbReference type="Google" id="ProtNLM"/>
    </source>
</evidence>
<dbReference type="PROSITE" id="PS51257">
    <property type="entry name" value="PROKAR_LIPOPROTEIN"/>
    <property type="match status" value="1"/>
</dbReference>
<dbReference type="InterPro" id="IPR038695">
    <property type="entry name" value="Saro_0823-like_sf"/>
</dbReference>
<organism evidence="1 2">
    <name type="scientific">Candidatus Falkowbacteria bacterium GW2011_GWF2_39_8</name>
    <dbReference type="NCBI Taxonomy" id="1618642"/>
    <lineage>
        <taxon>Bacteria</taxon>
        <taxon>Candidatus Falkowiibacteriota</taxon>
    </lineage>
</organism>
<gene>
    <name evidence="1" type="ORF">UT64_C0055G0010</name>
</gene>
<comment type="caution">
    <text evidence="1">The sequence shown here is derived from an EMBL/GenBank/DDBJ whole genome shotgun (WGS) entry which is preliminary data.</text>
</comment>
<accession>A0A0G0PUQ9</accession>
<sequence>MKKHFKIYLLIILVLPLLLSGCFRQQKEQYVIIKDKKVIVEVADKEMEIIRGLSNREKISESEGMLFIFPDSRIRDFWMREMKFNLDIIWIENDQIVKIDENLPTEGKYPEKSYSSITPVDRVLELNAGWTEKNNLQVGDKIIYSL</sequence>
<reference evidence="1 2" key="1">
    <citation type="journal article" date="2015" name="Nature">
        <title>rRNA introns, odd ribosomes, and small enigmatic genomes across a large radiation of phyla.</title>
        <authorList>
            <person name="Brown C.T."/>
            <person name="Hug L.A."/>
            <person name="Thomas B.C."/>
            <person name="Sharon I."/>
            <person name="Castelle C.J."/>
            <person name="Singh A."/>
            <person name="Wilkins M.J."/>
            <person name="Williams K.H."/>
            <person name="Banfield J.F."/>
        </authorList>
    </citation>
    <scope>NUCLEOTIDE SEQUENCE [LARGE SCALE GENOMIC DNA]</scope>
</reference>
<name>A0A0G0PUQ9_9BACT</name>
<evidence type="ECO:0000313" key="1">
    <source>
        <dbReference type="EMBL" id="KKR31608.1"/>
    </source>
</evidence>
<dbReference type="EMBL" id="LBXO01000055">
    <property type="protein sequence ID" value="KKR31608.1"/>
    <property type="molecule type" value="Genomic_DNA"/>
</dbReference>
<protein>
    <recommendedName>
        <fullName evidence="3">DUF192 domain-containing protein</fullName>
    </recommendedName>
</protein>
<dbReference type="Gene3D" id="2.60.120.1140">
    <property type="entry name" value="Protein of unknown function DUF192"/>
    <property type="match status" value="1"/>
</dbReference>
<dbReference type="Proteomes" id="UP000034137">
    <property type="component" value="Unassembled WGS sequence"/>
</dbReference>
<evidence type="ECO:0000313" key="2">
    <source>
        <dbReference type="Proteomes" id="UP000034137"/>
    </source>
</evidence>
<dbReference type="PANTHER" id="PTHR37953">
    <property type="entry name" value="UPF0127 PROTEIN MJ1496"/>
    <property type="match status" value="1"/>
</dbReference>